<dbReference type="NCBIfam" id="NF004076">
    <property type="entry name" value="PRK05581.1-4"/>
    <property type="match status" value="1"/>
</dbReference>
<dbReference type="PANTHER" id="PTHR11749">
    <property type="entry name" value="RIBULOSE-5-PHOSPHATE-3-EPIMERASE"/>
    <property type="match status" value="1"/>
</dbReference>
<dbReference type="Gene3D" id="3.20.20.70">
    <property type="entry name" value="Aldolase class I"/>
    <property type="match status" value="1"/>
</dbReference>
<dbReference type="InterPro" id="IPR011060">
    <property type="entry name" value="RibuloseP-bd_barrel"/>
</dbReference>
<dbReference type="EMBL" id="KI546107">
    <property type="protein sequence ID" value="EST44824.1"/>
    <property type="molecule type" value="Genomic_DNA"/>
</dbReference>
<dbReference type="VEuPathDB" id="GiardiaDB:SS50377_24284"/>
<dbReference type="AlphaFoldDB" id="V6LVI9"/>
<evidence type="ECO:0000313" key="4">
    <source>
        <dbReference type="EMBL" id="KAH0574329.1"/>
    </source>
</evidence>
<protein>
    <submittedName>
        <fullName evidence="3">Ribulose-phosphate 3-epimerase</fullName>
    </submittedName>
</protein>
<dbReference type="GO" id="GO:0046872">
    <property type="term" value="F:metal ion binding"/>
    <property type="evidence" value="ECO:0007669"/>
    <property type="project" value="UniProtKB-KW"/>
</dbReference>
<dbReference type="OrthoDB" id="1927044at2759"/>
<dbReference type="Pfam" id="PF00834">
    <property type="entry name" value="Ribul_P_3_epim"/>
    <property type="match status" value="2"/>
</dbReference>
<dbReference type="GO" id="GO:0005975">
    <property type="term" value="P:carbohydrate metabolic process"/>
    <property type="evidence" value="ECO:0007669"/>
    <property type="project" value="InterPro"/>
</dbReference>
<keyword evidence="5" id="KW-1185">Reference proteome</keyword>
<dbReference type="GO" id="GO:0016857">
    <property type="term" value="F:racemase and epimerase activity, acting on carbohydrates and derivatives"/>
    <property type="evidence" value="ECO:0007669"/>
    <property type="project" value="InterPro"/>
</dbReference>
<keyword evidence="1" id="KW-0479">Metal-binding</keyword>
<name>V6LVI9_9EUKA</name>
<accession>V6LVI9</accession>
<gene>
    <name evidence="3" type="ORF">SS50377_15270</name>
    <name evidence="4" type="ORF">SS50377_24284</name>
</gene>
<proteinExistence type="predicted"/>
<evidence type="ECO:0000313" key="5">
    <source>
        <dbReference type="Proteomes" id="UP000018208"/>
    </source>
</evidence>
<dbReference type="InterPro" id="IPR013785">
    <property type="entry name" value="Aldolase_TIM"/>
</dbReference>
<dbReference type="EMBL" id="AUWU02000004">
    <property type="protein sequence ID" value="KAH0574329.1"/>
    <property type="molecule type" value="Genomic_DNA"/>
</dbReference>
<dbReference type="SUPFAM" id="SSF51366">
    <property type="entry name" value="Ribulose-phoshate binding barrel"/>
    <property type="match status" value="1"/>
</dbReference>
<dbReference type="CDD" id="cd00429">
    <property type="entry name" value="RPE"/>
    <property type="match status" value="1"/>
</dbReference>
<evidence type="ECO:0000256" key="1">
    <source>
        <dbReference type="ARBA" id="ARBA00022723"/>
    </source>
</evidence>
<reference evidence="4" key="2">
    <citation type="submission" date="2020-12" db="EMBL/GenBank/DDBJ databases">
        <title>New Spironucleus salmonicida genome in near-complete chromosomes.</title>
        <authorList>
            <person name="Xu F."/>
            <person name="Kurt Z."/>
            <person name="Jimenez-Gonzalez A."/>
            <person name="Astvaldsson A."/>
            <person name="Andersson J.O."/>
            <person name="Svard S.G."/>
        </authorList>
    </citation>
    <scope>NUCLEOTIDE SEQUENCE</scope>
    <source>
        <strain evidence="4">ATCC 50377</strain>
    </source>
</reference>
<evidence type="ECO:0000313" key="3">
    <source>
        <dbReference type="EMBL" id="EST44824.1"/>
    </source>
</evidence>
<evidence type="ECO:0000256" key="2">
    <source>
        <dbReference type="ARBA" id="ARBA00023235"/>
    </source>
</evidence>
<keyword evidence="2" id="KW-0413">Isomerase</keyword>
<dbReference type="Proteomes" id="UP000018208">
    <property type="component" value="Unassembled WGS sequence"/>
</dbReference>
<sequence length="233" mass="25558">MIAPSILSADFANLQTDTLSVLPEADWIHFDVMDGHFVPNLTVGPCVLSSLKKQIPNAFYDVHLMVTDPQTWALEFIKAGADMITFHVESQSLRPDPTSTKPYPLKSDIPTITENSIILLKKLQKSCKAGVVIKPESDINDYKALLSHIDLLLIMSVEPGFGGQKYQPKCAEKAKLARELGYKGLIEIDGGISNETIQHAKGCGIDVFVAGSYVFGVSGEDRKRRILGLKDSQ</sequence>
<dbReference type="PROSITE" id="PS01085">
    <property type="entry name" value="RIBUL_P_3_EPIMER_1"/>
    <property type="match status" value="1"/>
</dbReference>
<reference evidence="3 4" key="1">
    <citation type="journal article" date="2014" name="PLoS Genet.">
        <title>The Genome of Spironucleus salmonicida Highlights a Fish Pathogen Adapted to Fluctuating Environments.</title>
        <authorList>
            <person name="Xu F."/>
            <person name="Jerlstrom-Hultqvist J."/>
            <person name="Einarsson E."/>
            <person name="Astvaldsson A."/>
            <person name="Svard S.G."/>
            <person name="Andersson J.O."/>
        </authorList>
    </citation>
    <scope>NUCLEOTIDE SEQUENCE</scope>
    <source>
        <strain evidence="4">ATCC 50377</strain>
    </source>
</reference>
<organism evidence="3">
    <name type="scientific">Spironucleus salmonicida</name>
    <dbReference type="NCBI Taxonomy" id="348837"/>
    <lineage>
        <taxon>Eukaryota</taxon>
        <taxon>Metamonada</taxon>
        <taxon>Diplomonadida</taxon>
        <taxon>Hexamitidae</taxon>
        <taxon>Hexamitinae</taxon>
        <taxon>Spironucleus</taxon>
    </lineage>
</organism>
<dbReference type="InterPro" id="IPR000056">
    <property type="entry name" value="Ribul_P_3_epim-like"/>
</dbReference>